<evidence type="ECO:0000256" key="4">
    <source>
        <dbReference type="ARBA" id="ARBA00023228"/>
    </source>
</evidence>
<dbReference type="GO" id="GO:0004601">
    <property type="term" value="F:peroxidase activity"/>
    <property type="evidence" value="ECO:0007669"/>
    <property type="project" value="InterPro"/>
</dbReference>
<dbReference type="Pfam" id="PF23556">
    <property type="entry name" value="TPR_Vps41"/>
    <property type="match status" value="1"/>
</dbReference>
<keyword evidence="4" id="KW-0458">Lysosome</keyword>
<organism evidence="8 9">
    <name type="scientific">Amphibalanus amphitrite</name>
    <name type="common">Striped barnacle</name>
    <name type="synonym">Balanus amphitrite</name>
    <dbReference type="NCBI Taxonomy" id="1232801"/>
    <lineage>
        <taxon>Eukaryota</taxon>
        <taxon>Metazoa</taxon>
        <taxon>Ecdysozoa</taxon>
        <taxon>Arthropoda</taxon>
        <taxon>Crustacea</taxon>
        <taxon>Multicrustacea</taxon>
        <taxon>Cirripedia</taxon>
        <taxon>Thoracica</taxon>
        <taxon>Thoracicalcarea</taxon>
        <taxon>Balanomorpha</taxon>
        <taxon>Balanoidea</taxon>
        <taxon>Balanidae</taxon>
        <taxon>Amphibalaninae</taxon>
        <taxon>Amphibalanus</taxon>
    </lineage>
</organism>
<comment type="caution">
    <text evidence="8">The sequence shown here is derived from an EMBL/GenBank/DDBJ whole genome shotgun (WGS) entry which is preliminary data.</text>
</comment>
<evidence type="ECO:0000256" key="6">
    <source>
        <dbReference type="PROSITE-ProRule" id="PRU01006"/>
    </source>
</evidence>
<dbReference type="EMBL" id="VIIS01001647">
    <property type="protein sequence ID" value="KAF0294963.1"/>
    <property type="molecule type" value="Genomic_DNA"/>
</dbReference>
<dbReference type="Gene3D" id="2.130.10.10">
    <property type="entry name" value="YVTN repeat-like/Quinoprotein amine dehydrogenase"/>
    <property type="match status" value="1"/>
</dbReference>
<gene>
    <name evidence="8" type="primary">Vps41</name>
    <name evidence="8" type="ORF">FJT64_007433</name>
</gene>
<sequence length="855" mass="95908">MSEGAAAAAAAAAAALDDADSIGEYSGSLDSDSSEEPADEPHLKYERMGSDLALLLAAEPATCLCVHPKLVLVGTGLGRVHVFDHLGNRVRPARQPHTLCVNEISADEAGEHVASCSDDGTVCVHGLYSRDNSHSLTFDAPVKTVVLDPQYSRPGTGRRFAVGDSRVVLHEKTFLTRLRATTIHEGDGTVQALSWRGPLLAWASNGGVRVYHTELKRVISLIRCDVGERPANHRCHLFWRDPRRLLVGWRRCVQMAVVREPRDAEARASGVGTHMEITHIFRTEFLVCGLAGCGDELVLLTQSETGGSGPRPRPQVRVIRPLPEDYEELSTDELTVRGFQNFSSNQYRLDCLADEGTFFVLAPSDVIVARPRDTDDHIEWLLEHHRFEEALRELQAAGPAVRRHCLQDVGRKYLDSLLQEEQYETAASLCHTIFGRNRTLWEEEVYRFAALRQLKAISGYLPRGDFHLDSTVYEMVLYNFMRTDQAEFLRLVREWSPSLYHCDAVVNAALEQLLHDADNPCLLQALGLLYTHQCRHDKALAIYLKLGHPGVFDLVTKHELHAAVADRAAALARVDEARTVELLTERPEESPPERVVAELTALPAVLYRYLWRLYQRHRHLSGKYHDRLVELSAEYERGRLMELLRASGEYSLQRALHVCQTRMLIPETVYLLGRTGATREALQLIMNQLADIKQAIAFCKEHDDSDLWDDLINYCLDQPVMVKELLLNIGTHVDPRRLIRRIEDGLAIPGLRDALVQILHDYKVQVDLQDGCRRILVSDRFQLHARLQRCGARAVPVGAAAACCVCGGGLLHRDPAKAADLVTFYCRHAFHRVCLPAARPGACIVCRNEPRGRLR</sequence>
<dbReference type="GO" id="GO:0006623">
    <property type="term" value="P:protein targeting to vacuole"/>
    <property type="evidence" value="ECO:0007669"/>
    <property type="project" value="InterPro"/>
</dbReference>
<dbReference type="InterPro" id="IPR000547">
    <property type="entry name" value="Clathrin_H-chain/VPS_repeat"/>
</dbReference>
<dbReference type="GO" id="GO:0034058">
    <property type="term" value="P:endosomal vesicle fusion"/>
    <property type="evidence" value="ECO:0007669"/>
    <property type="project" value="TreeGrafter"/>
</dbReference>
<dbReference type="InterPro" id="IPR045111">
    <property type="entry name" value="Vps41/Vps8"/>
</dbReference>
<dbReference type="GO" id="GO:0009267">
    <property type="term" value="P:cellular response to starvation"/>
    <property type="evidence" value="ECO:0007669"/>
    <property type="project" value="TreeGrafter"/>
</dbReference>
<dbReference type="SMART" id="SM00299">
    <property type="entry name" value="CLH"/>
    <property type="match status" value="1"/>
</dbReference>
<reference evidence="8 9" key="1">
    <citation type="submission" date="2019-07" db="EMBL/GenBank/DDBJ databases">
        <title>Draft genome assembly of a fouling barnacle, Amphibalanus amphitrite (Darwin, 1854): The first reference genome for Thecostraca.</title>
        <authorList>
            <person name="Kim W."/>
        </authorList>
    </citation>
    <scope>NUCLEOTIDE SEQUENCE [LARGE SCALE GENOMIC DNA]</scope>
    <source>
        <strain evidence="8">SNU_AA5</strain>
        <tissue evidence="8">Soma without cirri and trophi</tissue>
    </source>
</reference>
<dbReference type="InterPro" id="IPR011990">
    <property type="entry name" value="TPR-like_helical_dom_sf"/>
</dbReference>
<dbReference type="SUPFAM" id="SSF48371">
    <property type="entry name" value="ARM repeat"/>
    <property type="match status" value="1"/>
</dbReference>
<dbReference type="GO" id="GO:0020037">
    <property type="term" value="F:heme binding"/>
    <property type="evidence" value="ECO:0007669"/>
    <property type="project" value="InterPro"/>
</dbReference>
<dbReference type="GO" id="GO:0006979">
    <property type="term" value="P:response to oxidative stress"/>
    <property type="evidence" value="ECO:0007669"/>
    <property type="project" value="InterPro"/>
</dbReference>
<evidence type="ECO:0000259" key="7">
    <source>
        <dbReference type="PROSITE" id="PS50873"/>
    </source>
</evidence>
<accession>A0A6A4VMW0</accession>
<evidence type="ECO:0000313" key="9">
    <source>
        <dbReference type="Proteomes" id="UP000440578"/>
    </source>
</evidence>
<dbReference type="PROSITE" id="PS50873">
    <property type="entry name" value="PEROXIDASE_4"/>
    <property type="match status" value="1"/>
</dbReference>
<dbReference type="AlphaFoldDB" id="A0A6A4VMW0"/>
<name>A0A6A4VMW0_AMPAM</name>
<keyword evidence="3" id="KW-0653">Protein transport</keyword>
<dbReference type="InterPro" id="IPR002016">
    <property type="entry name" value="Haem_peroxidase"/>
</dbReference>
<evidence type="ECO:0000256" key="2">
    <source>
        <dbReference type="ARBA" id="ARBA00022448"/>
    </source>
</evidence>
<keyword evidence="9" id="KW-1185">Reference proteome</keyword>
<dbReference type="Pfam" id="PF23411">
    <property type="entry name" value="Beta-prop_Vps41"/>
    <property type="match status" value="1"/>
</dbReference>
<dbReference type="SUPFAM" id="SSF50978">
    <property type="entry name" value="WD40 repeat-like"/>
    <property type="match status" value="1"/>
</dbReference>
<dbReference type="PANTHER" id="PTHR12616:SF1">
    <property type="entry name" value="VACUOLAR PROTEIN SORTING-ASSOCIATED PROTEIN 41 HOMOLOG"/>
    <property type="match status" value="1"/>
</dbReference>
<dbReference type="InterPro" id="IPR057779">
    <property type="entry name" value="Znf_RING_Vps41"/>
</dbReference>
<dbReference type="GO" id="GO:0005764">
    <property type="term" value="C:lysosome"/>
    <property type="evidence" value="ECO:0007669"/>
    <property type="project" value="UniProtKB-SubCell"/>
</dbReference>
<dbReference type="PROSITE" id="PS50236">
    <property type="entry name" value="CHCR"/>
    <property type="match status" value="1"/>
</dbReference>
<keyword evidence="2" id="KW-0813">Transport</keyword>
<dbReference type="InterPro" id="IPR015943">
    <property type="entry name" value="WD40/YVTN_repeat-like_dom_sf"/>
</dbReference>
<dbReference type="Gene3D" id="1.25.40.10">
    <property type="entry name" value="Tetratricopeptide repeat domain"/>
    <property type="match status" value="1"/>
</dbReference>
<dbReference type="GO" id="GO:0030897">
    <property type="term" value="C:HOPS complex"/>
    <property type="evidence" value="ECO:0007669"/>
    <property type="project" value="TreeGrafter"/>
</dbReference>
<feature type="domain" description="Plant heme peroxidase family profile" evidence="7">
    <location>
        <begin position="280"/>
        <end position="553"/>
    </location>
</feature>
<comment type="subcellular location">
    <subcellularLocation>
        <location evidence="1">Lysosome</location>
    </subcellularLocation>
</comment>
<dbReference type="InterPro" id="IPR057780">
    <property type="entry name" value="Beta-prop_Vps41"/>
</dbReference>
<feature type="repeat" description="CHCR" evidence="6">
    <location>
        <begin position="582"/>
        <end position="724"/>
    </location>
</feature>
<dbReference type="GO" id="GO:0016236">
    <property type="term" value="P:macroautophagy"/>
    <property type="evidence" value="ECO:0007669"/>
    <property type="project" value="TreeGrafter"/>
</dbReference>
<dbReference type="GO" id="GO:0005770">
    <property type="term" value="C:late endosome"/>
    <property type="evidence" value="ECO:0007669"/>
    <property type="project" value="TreeGrafter"/>
</dbReference>
<dbReference type="Pfam" id="PF23555">
    <property type="entry name" value="zf-RING_Vps41"/>
    <property type="match status" value="1"/>
</dbReference>
<dbReference type="OrthoDB" id="244107at2759"/>
<dbReference type="Proteomes" id="UP000440578">
    <property type="component" value="Unassembled WGS sequence"/>
</dbReference>
<dbReference type="InterPro" id="IPR016024">
    <property type="entry name" value="ARM-type_fold"/>
</dbReference>
<protein>
    <recommendedName>
        <fullName evidence="5">Vacuolar protein sorting-associated protein 41 homolog</fullName>
    </recommendedName>
</protein>
<evidence type="ECO:0000256" key="5">
    <source>
        <dbReference type="ARBA" id="ARBA00029538"/>
    </source>
</evidence>
<dbReference type="PANTHER" id="PTHR12616">
    <property type="entry name" value="VACUOLAR PROTEIN SORTING VPS41"/>
    <property type="match status" value="1"/>
</dbReference>
<evidence type="ECO:0000313" key="8">
    <source>
        <dbReference type="EMBL" id="KAF0294963.1"/>
    </source>
</evidence>
<evidence type="ECO:0000256" key="1">
    <source>
        <dbReference type="ARBA" id="ARBA00004371"/>
    </source>
</evidence>
<dbReference type="InterPro" id="IPR036322">
    <property type="entry name" value="WD40_repeat_dom_sf"/>
</dbReference>
<evidence type="ECO:0000256" key="3">
    <source>
        <dbReference type="ARBA" id="ARBA00022927"/>
    </source>
</evidence>
<proteinExistence type="predicted"/>